<accession>A0A6P2CVM1</accession>
<name>A0A6P2CVM1_9BACT</name>
<feature type="region of interest" description="Disordered" evidence="1">
    <location>
        <begin position="1"/>
        <end position="24"/>
    </location>
</feature>
<gene>
    <name evidence="3" type="ORF">SOIL9_65720</name>
</gene>
<sequence>MGSKSVRRAAKPEPLPAPKPRPSRRTFILSALAMGGFGVAYGITKKTQTPKSPAPIDAVPPPGARDSVGMKWIPGGEFTMGSADSALPRNERSAHKVKLTGYWIDETEVTNSAFRTFVEATGYVTTAEKKPDWEEMKKFVPPGTPKPPDDQLVAGSLVFKQPAQAVPLNDVSRWWAYVPGACWKQPEGPGSNLTGKDDHPVVHVSWDDAVAYCAWVGKRLPTEAEWEFAARGKLAGKRYPWGDEKPTDDNPRANIWQGEFPHHNTERDGHARTAPVKSFPPNGYGLYDMAGNVWEWCADWYRADAYDRLADRGTSADPQGPSDSWDPGEPWAPKRVTRGGSFLCHVSYCESYRPGARRGTTPDTGMSHIGFRCVRSA</sequence>
<dbReference type="InterPro" id="IPR042095">
    <property type="entry name" value="SUMF_sf"/>
</dbReference>
<dbReference type="AlphaFoldDB" id="A0A6P2CVM1"/>
<dbReference type="PANTHER" id="PTHR23150">
    <property type="entry name" value="SULFATASE MODIFYING FACTOR 1, 2"/>
    <property type="match status" value="1"/>
</dbReference>
<protein>
    <recommendedName>
        <fullName evidence="2">Sulfatase-modifying factor enzyme-like domain-containing protein</fullName>
    </recommendedName>
</protein>
<dbReference type="SUPFAM" id="SSF56436">
    <property type="entry name" value="C-type lectin-like"/>
    <property type="match status" value="1"/>
</dbReference>
<evidence type="ECO:0000313" key="4">
    <source>
        <dbReference type="Proteomes" id="UP000464178"/>
    </source>
</evidence>
<dbReference type="InterPro" id="IPR005532">
    <property type="entry name" value="SUMF_dom"/>
</dbReference>
<proteinExistence type="predicted"/>
<dbReference type="PANTHER" id="PTHR23150:SF19">
    <property type="entry name" value="FORMYLGLYCINE-GENERATING ENZYME"/>
    <property type="match status" value="1"/>
</dbReference>
<organism evidence="3 4">
    <name type="scientific">Gemmata massiliana</name>
    <dbReference type="NCBI Taxonomy" id="1210884"/>
    <lineage>
        <taxon>Bacteria</taxon>
        <taxon>Pseudomonadati</taxon>
        <taxon>Planctomycetota</taxon>
        <taxon>Planctomycetia</taxon>
        <taxon>Gemmatales</taxon>
        <taxon>Gemmataceae</taxon>
        <taxon>Gemmata</taxon>
    </lineage>
</organism>
<feature type="domain" description="Sulfatase-modifying factor enzyme-like" evidence="2">
    <location>
        <begin position="70"/>
        <end position="375"/>
    </location>
</feature>
<evidence type="ECO:0000256" key="1">
    <source>
        <dbReference type="SAM" id="MobiDB-lite"/>
    </source>
</evidence>
<dbReference type="RefSeq" id="WP_197909446.1">
    <property type="nucleotide sequence ID" value="NZ_LR593886.1"/>
</dbReference>
<reference evidence="3 4" key="1">
    <citation type="submission" date="2019-05" db="EMBL/GenBank/DDBJ databases">
        <authorList>
            <consortium name="Science for Life Laboratories"/>
        </authorList>
    </citation>
    <scope>NUCLEOTIDE SEQUENCE [LARGE SCALE GENOMIC DNA]</scope>
    <source>
        <strain evidence="3">Soil9</strain>
    </source>
</reference>
<dbReference type="Proteomes" id="UP000464178">
    <property type="component" value="Chromosome"/>
</dbReference>
<dbReference type="GO" id="GO:0120147">
    <property type="term" value="F:formylglycine-generating oxidase activity"/>
    <property type="evidence" value="ECO:0007669"/>
    <property type="project" value="TreeGrafter"/>
</dbReference>
<dbReference type="InterPro" id="IPR016187">
    <property type="entry name" value="CTDL_fold"/>
</dbReference>
<dbReference type="InterPro" id="IPR051043">
    <property type="entry name" value="Sulfatase_Mod_Factor_Kinase"/>
</dbReference>
<dbReference type="EMBL" id="LR593886">
    <property type="protein sequence ID" value="VTR91142.1"/>
    <property type="molecule type" value="Genomic_DNA"/>
</dbReference>
<evidence type="ECO:0000259" key="2">
    <source>
        <dbReference type="Pfam" id="PF03781"/>
    </source>
</evidence>
<dbReference type="Gene3D" id="3.90.1580.10">
    <property type="entry name" value="paralog of FGE (formylglycine-generating enzyme)"/>
    <property type="match status" value="1"/>
</dbReference>
<evidence type="ECO:0000313" key="3">
    <source>
        <dbReference type="EMBL" id="VTR91142.1"/>
    </source>
</evidence>
<feature type="region of interest" description="Disordered" evidence="1">
    <location>
        <begin position="312"/>
        <end position="332"/>
    </location>
</feature>
<dbReference type="KEGG" id="gms:SOIL9_65720"/>
<keyword evidence="4" id="KW-1185">Reference proteome</keyword>
<dbReference type="Pfam" id="PF03781">
    <property type="entry name" value="FGE-sulfatase"/>
    <property type="match status" value="1"/>
</dbReference>